<evidence type="ECO:0000256" key="7">
    <source>
        <dbReference type="ARBA" id="ARBA00047407"/>
    </source>
</evidence>
<dbReference type="InterPro" id="IPR004412">
    <property type="entry name" value="GatA"/>
</dbReference>
<dbReference type="InterPro" id="IPR036928">
    <property type="entry name" value="AS_sf"/>
</dbReference>
<evidence type="ECO:0000256" key="1">
    <source>
        <dbReference type="ARBA" id="ARBA00008069"/>
    </source>
</evidence>
<organism evidence="9">
    <name type="scientific">marine metagenome</name>
    <dbReference type="NCBI Taxonomy" id="408172"/>
    <lineage>
        <taxon>unclassified sequences</taxon>
        <taxon>metagenomes</taxon>
        <taxon>ecological metagenomes</taxon>
    </lineage>
</organism>
<dbReference type="GO" id="GO:0006412">
    <property type="term" value="P:translation"/>
    <property type="evidence" value="ECO:0007669"/>
    <property type="project" value="UniProtKB-KW"/>
</dbReference>
<protein>
    <recommendedName>
        <fullName evidence="2">glutaminyl-tRNA synthase (glutamine-hydrolyzing)</fullName>
        <ecNumber evidence="2">6.3.5.7</ecNumber>
    </recommendedName>
</protein>
<dbReference type="InterPro" id="IPR023631">
    <property type="entry name" value="Amidase_dom"/>
</dbReference>
<comment type="catalytic activity">
    <reaction evidence="7">
        <text>L-glutamyl-tRNA(Gln) + L-glutamine + ATP + H2O = L-glutaminyl-tRNA(Gln) + L-glutamate + ADP + phosphate + H(+)</text>
        <dbReference type="Rhea" id="RHEA:17521"/>
        <dbReference type="Rhea" id="RHEA-COMP:9681"/>
        <dbReference type="Rhea" id="RHEA-COMP:9684"/>
        <dbReference type="ChEBI" id="CHEBI:15377"/>
        <dbReference type="ChEBI" id="CHEBI:15378"/>
        <dbReference type="ChEBI" id="CHEBI:29985"/>
        <dbReference type="ChEBI" id="CHEBI:30616"/>
        <dbReference type="ChEBI" id="CHEBI:43474"/>
        <dbReference type="ChEBI" id="CHEBI:58359"/>
        <dbReference type="ChEBI" id="CHEBI:78520"/>
        <dbReference type="ChEBI" id="CHEBI:78521"/>
        <dbReference type="ChEBI" id="CHEBI:456216"/>
        <dbReference type="EC" id="6.3.5.7"/>
    </reaction>
</comment>
<dbReference type="InterPro" id="IPR000120">
    <property type="entry name" value="Amidase"/>
</dbReference>
<keyword evidence="6" id="KW-0648">Protein biosynthesis</keyword>
<evidence type="ECO:0000256" key="6">
    <source>
        <dbReference type="ARBA" id="ARBA00022917"/>
    </source>
</evidence>
<dbReference type="Gene3D" id="3.90.1300.10">
    <property type="entry name" value="Amidase signature (AS) domain"/>
    <property type="match status" value="1"/>
</dbReference>
<evidence type="ECO:0000256" key="5">
    <source>
        <dbReference type="ARBA" id="ARBA00022840"/>
    </source>
</evidence>
<dbReference type="GO" id="GO:0005524">
    <property type="term" value="F:ATP binding"/>
    <property type="evidence" value="ECO:0007669"/>
    <property type="project" value="UniProtKB-KW"/>
</dbReference>
<dbReference type="SUPFAM" id="SSF75304">
    <property type="entry name" value="Amidase signature (AS) enzymes"/>
    <property type="match status" value="1"/>
</dbReference>
<sequence>VSLQDKVLSSSEVLNFRGSGFRSLDDIKELEGGREGLNAFLAVAEPEDLEPCGQGPLEGVMVALKDNICTKRLPTTCGSRILEGYRSPYEATVVQRLRQAGALIAGKTNLDEFGMGSSTENSAFGPTLNPVDRSLVPGGSSGGSAAAVAAGYVRMALGSDTGGSVRQPAAFCGVVGIKPTYGRISRYGLIAFASSLDQIGTIGATVLEASLLLEVVSGHDTRDSTSAEKPVPRYRDAAVQGIEGMVVGIPTEYFPEQLDPPVRALLDEACERLVAAGAEVRPVSLPHTEFAIPCYYVLATAEASSNLARYDGVRFGARLPAEGLDRMYELTRGNFGAEVKRRIMLGTYVLSSGYYDAYYGTAQRTRASIAHDFTTAFNEVDVLFTPTSPTPAFPLGERVLDPVAMYLSDVFTVTANLAGIPGLSVPIGTVGGLPLGGQLLGPWWGESHIIAAAGALEASYGEDT</sequence>
<keyword evidence="4" id="KW-0547">Nucleotide-binding</keyword>
<keyword evidence="3" id="KW-0436">Ligase</keyword>
<dbReference type="HAMAP" id="MF_00120">
    <property type="entry name" value="GatA"/>
    <property type="match status" value="1"/>
</dbReference>
<reference evidence="9" key="1">
    <citation type="submission" date="2018-05" db="EMBL/GenBank/DDBJ databases">
        <authorList>
            <person name="Lanie J.A."/>
            <person name="Ng W.-L."/>
            <person name="Kazmierczak K.M."/>
            <person name="Andrzejewski T.M."/>
            <person name="Davidsen T.M."/>
            <person name="Wayne K.J."/>
            <person name="Tettelin H."/>
            <person name="Glass J.I."/>
            <person name="Rusch D."/>
            <person name="Podicherti R."/>
            <person name="Tsui H.-C.T."/>
            <person name="Winkler M.E."/>
        </authorList>
    </citation>
    <scope>NUCLEOTIDE SEQUENCE</scope>
</reference>
<evidence type="ECO:0000259" key="8">
    <source>
        <dbReference type="Pfam" id="PF01425"/>
    </source>
</evidence>
<name>A0A381P3N3_9ZZZZ</name>
<dbReference type="EC" id="6.3.5.7" evidence="2"/>
<evidence type="ECO:0000256" key="2">
    <source>
        <dbReference type="ARBA" id="ARBA00012739"/>
    </source>
</evidence>
<evidence type="ECO:0000313" key="9">
    <source>
        <dbReference type="EMBL" id="SUZ61545.1"/>
    </source>
</evidence>
<dbReference type="Pfam" id="PF01425">
    <property type="entry name" value="Amidase"/>
    <property type="match status" value="1"/>
</dbReference>
<dbReference type="PANTHER" id="PTHR11895:SF7">
    <property type="entry name" value="GLUTAMYL-TRNA(GLN) AMIDOTRANSFERASE SUBUNIT A, MITOCHONDRIAL"/>
    <property type="match status" value="1"/>
</dbReference>
<gene>
    <name evidence="9" type="ORF">METZ01_LOCUS14399</name>
</gene>
<evidence type="ECO:0000256" key="3">
    <source>
        <dbReference type="ARBA" id="ARBA00022598"/>
    </source>
</evidence>
<dbReference type="EMBL" id="UINC01000810">
    <property type="protein sequence ID" value="SUZ61545.1"/>
    <property type="molecule type" value="Genomic_DNA"/>
</dbReference>
<dbReference type="GO" id="GO:0005739">
    <property type="term" value="C:mitochondrion"/>
    <property type="evidence" value="ECO:0007669"/>
    <property type="project" value="UniProtKB-ARBA"/>
</dbReference>
<comment type="similarity">
    <text evidence="1">Belongs to the amidase family. GatA subfamily.</text>
</comment>
<dbReference type="InterPro" id="IPR020556">
    <property type="entry name" value="Amidase_CS"/>
</dbReference>
<dbReference type="GO" id="GO:0030956">
    <property type="term" value="C:glutamyl-tRNA(Gln) amidotransferase complex"/>
    <property type="evidence" value="ECO:0007669"/>
    <property type="project" value="InterPro"/>
</dbReference>
<evidence type="ECO:0000256" key="4">
    <source>
        <dbReference type="ARBA" id="ARBA00022741"/>
    </source>
</evidence>
<feature type="domain" description="Amidase" evidence="8">
    <location>
        <begin position="54"/>
        <end position="448"/>
    </location>
</feature>
<dbReference type="PROSITE" id="PS00571">
    <property type="entry name" value="AMIDASES"/>
    <property type="match status" value="1"/>
</dbReference>
<proteinExistence type="inferred from homology"/>
<dbReference type="PANTHER" id="PTHR11895">
    <property type="entry name" value="TRANSAMIDASE"/>
    <property type="match status" value="1"/>
</dbReference>
<dbReference type="GO" id="GO:0050567">
    <property type="term" value="F:glutaminyl-tRNA synthase (glutamine-hydrolyzing) activity"/>
    <property type="evidence" value="ECO:0007669"/>
    <property type="project" value="UniProtKB-EC"/>
</dbReference>
<keyword evidence="5" id="KW-0067">ATP-binding</keyword>
<accession>A0A381P3N3</accession>
<feature type="non-terminal residue" evidence="9">
    <location>
        <position position="1"/>
    </location>
</feature>
<dbReference type="AlphaFoldDB" id="A0A381P3N3"/>
<dbReference type="NCBIfam" id="TIGR00132">
    <property type="entry name" value="gatA"/>
    <property type="match status" value="1"/>
</dbReference>